<proteinExistence type="predicted"/>
<evidence type="ECO:0008006" key="4">
    <source>
        <dbReference type="Google" id="ProtNLM"/>
    </source>
</evidence>
<dbReference type="STRING" id="1776.BHQ18_23345"/>
<evidence type="ECO:0000313" key="3">
    <source>
        <dbReference type="Proteomes" id="UP000094053"/>
    </source>
</evidence>
<protein>
    <recommendedName>
        <fullName evidence="4">PASTA domain-containing protein</fullName>
    </recommendedName>
</protein>
<dbReference type="Proteomes" id="UP000094053">
    <property type="component" value="Unassembled WGS sequence"/>
</dbReference>
<organism evidence="2 3">
    <name type="scientific">Mycolicibacterium flavescens</name>
    <name type="common">Mycobacterium flavescens</name>
    <dbReference type="NCBI Taxonomy" id="1776"/>
    <lineage>
        <taxon>Bacteria</taxon>
        <taxon>Bacillati</taxon>
        <taxon>Actinomycetota</taxon>
        <taxon>Actinomycetes</taxon>
        <taxon>Mycobacteriales</taxon>
        <taxon>Mycobacteriaceae</taxon>
        <taxon>Mycolicibacterium</taxon>
    </lineage>
</organism>
<dbReference type="OrthoDB" id="4762505at2"/>
<keyword evidence="1" id="KW-0732">Signal</keyword>
<keyword evidence="3" id="KW-1185">Reference proteome</keyword>
<comment type="caution">
    <text evidence="2">The sequence shown here is derived from an EMBL/GenBank/DDBJ whole genome shotgun (WGS) entry which is preliminary data.</text>
</comment>
<accession>A0A1E3RDJ1</accession>
<evidence type="ECO:0000256" key="1">
    <source>
        <dbReference type="SAM" id="SignalP"/>
    </source>
</evidence>
<dbReference type="RefSeq" id="WP_069416029.1">
    <property type="nucleotide sequence ID" value="NZ_JACKUL010000033.1"/>
</dbReference>
<reference evidence="3" key="1">
    <citation type="submission" date="2016-09" db="EMBL/GenBank/DDBJ databases">
        <authorList>
            <person name="Greninger A.L."/>
            <person name="Jerome K.R."/>
            <person name="Mcnair B."/>
            <person name="Wallis C."/>
            <person name="Fang F."/>
        </authorList>
    </citation>
    <scope>NUCLEOTIDE SEQUENCE [LARGE SCALE GENOMIC DNA]</scope>
    <source>
        <strain evidence="3">M6</strain>
    </source>
</reference>
<dbReference type="EMBL" id="MIHA01000021">
    <property type="protein sequence ID" value="ODQ87542.1"/>
    <property type="molecule type" value="Genomic_DNA"/>
</dbReference>
<gene>
    <name evidence="2" type="ORF">BHQ18_23345</name>
</gene>
<name>A0A1E3RDJ1_MYCFV</name>
<evidence type="ECO:0000313" key="2">
    <source>
        <dbReference type="EMBL" id="ODQ87542.1"/>
    </source>
</evidence>
<sequence length="103" mass="10755">MRTIRVLAAAAGVAGLLAATTAVASAQQQSATEVISKLQSEGYTVTIDRIGTGPIEDCVVTNVRNPQQFGQLVPYIGPGARGQRFLVPQVTSQPVSVSLDCSR</sequence>
<feature type="signal peptide" evidence="1">
    <location>
        <begin position="1"/>
        <end position="24"/>
    </location>
</feature>
<dbReference type="AlphaFoldDB" id="A0A1E3RDJ1"/>
<feature type="chain" id="PRO_5038881545" description="PASTA domain-containing protein" evidence="1">
    <location>
        <begin position="25"/>
        <end position="103"/>
    </location>
</feature>